<dbReference type="RefSeq" id="WP_132577577.1">
    <property type="nucleotide sequence ID" value="NZ_JBHLWF010000080.1"/>
</dbReference>
<protein>
    <submittedName>
        <fullName evidence="2">Putative membrane protein YGL010W</fullName>
    </submittedName>
</protein>
<dbReference type="OrthoDB" id="5515308at2"/>
<accession>A0A4R3L6D8</accession>
<feature type="transmembrane region" description="Helical" evidence="1">
    <location>
        <begin position="27"/>
        <end position="46"/>
    </location>
</feature>
<name>A0A4R3L6D8_9GAMM</name>
<reference evidence="2 3" key="1">
    <citation type="submission" date="2019-03" db="EMBL/GenBank/DDBJ databases">
        <title>Genomic Encyclopedia of Type Strains, Phase IV (KMG-IV): sequencing the most valuable type-strain genomes for metagenomic binning, comparative biology and taxonomic classification.</title>
        <authorList>
            <person name="Goeker M."/>
        </authorList>
    </citation>
    <scope>NUCLEOTIDE SEQUENCE [LARGE SCALE GENOMIC DNA]</scope>
    <source>
        <strain evidence="2 3">DSM 21944</strain>
    </source>
</reference>
<feature type="transmembrane region" description="Helical" evidence="1">
    <location>
        <begin position="104"/>
        <end position="126"/>
    </location>
</feature>
<dbReference type="AlphaFoldDB" id="A0A4R3L6D8"/>
<keyword evidence="1" id="KW-0812">Transmembrane</keyword>
<dbReference type="GO" id="GO:0046521">
    <property type="term" value="P:sphingoid catabolic process"/>
    <property type="evidence" value="ECO:0007669"/>
    <property type="project" value="TreeGrafter"/>
</dbReference>
<dbReference type="PANTHER" id="PTHR28026:SF9">
    <property type="entry name" value="2-HYDROXY-PALMITIC ACID DIOXYGENASE MPO1"/>
    <property type="match status" value="1"/>
</dbReference>
<dbReference type="EMBL" id="SMAF01000025">
    <property type="protein sequence ID" value="TCS93764.1"/>
    <property type="molecule type" value="Genomic_DNA"/>
</dbReference>
<keyword evidence="1" id="KW-1133">Transmembrane helix</keyword>
<organism evidence="2 3">
    <name type="scientific">Pseudofulvimonas gallinarii</name>
    <dbReference type="NCBI Taxonomy" id="634155"/>
    <lineage>
        <taxon>Bacteria</taxon>
        <taxon>Pseudomonadati</taxon>
        <taxon>Pseudomonadota</taxon>
        <taxon>Gammaproteobacteria</taxon>
        <taxon>Lysobacterales</taxon>
        <taxon>Rhodanobacteraceae</taxon>
        <taxon>Pseudofulvimonas</taxon>
    </lineage>
</organism>
<gene>
    <name evidence="2" type="ORF">EDC25_12519</name>
</gene>
<dbReference type="PANTHER" id="PTHR28026">
    <property type="entry name" value="DUF962 DOMAIN PROTEIN (AFU_ORTHOLOGUE AFUA_8G05310)"/>
    <property type="match status" value="1"/>
</dbReference>
<proteinExistence type="predicted"/>
<evidence type="ECO:0000313" key="3">
    <source>
        <dbReference type="Proteomes" id="UP000294599"/>
    </source>
</evidence>
<comment type="caution">
    <text evidence="2">The sequence shown here is derived from an EMBL/GenBank/DDBJ whole genome shotgun (WGS) entry which is preliminary data.</text>
</comment>
<dbReference type="Proteomes" id="UP000294599">
    <property type="component" value="Unassembled WGS sequence"/>
</dbReference>
<feature type="transmembrane region" description="Helical" evidence="1">
    <location>
        <begin position="53"/>
        <end position="72"/>
    </location>
</feature>
<evidence type="ECO:0000256" key="1">
    <source>
        <dbReference type="SAM" id="Phobius"/>
    </source>
</evidence>
<keyword evidence="3" id="KW-1185">Reference proteome</keyword>
<feature type="transmembrane region" description="Helical" evidence="1">
    <location>
        <begin position="78"/>
        <end position="97"/>
    </location>
</feature>
<keyword evidence="1" id="KW-0472">Membrane</keyword>
<dbReference type="GO" id="GO:0016020">
    <property type="term" value="C:membrane"/>
    <property type="evidence" value="ECO:0007669"/>
    <property type="project" value="GOC"/>
</dbReference>
<dbReference type="Pfam" id="PF06127">
    <property type="entry name" value="Mpo1-like"/>
    <property type="match status" value="1"/>
</dbReference>
<dbReference type="InterPro" id="IPR009305">
    <property type="entry name" value="Mpo1-like"/>
</dbReference>
<sequence length="159" mass="17928">MDAEATRAIDRYFDHYADDHRNGTNVLIHWICVPLIVWSVIAALWVIPVPSSLFKPGLWAGMAMLAAVLWYYRHSRVLGLSMAVAMAGLGLLTALLFRELGPRTLLFVAIAVFVIAWIGQFVGHLLEGRRPSFFTDLFYLLVGPAWLMGKTLRRLGLRF</sequence>
<evidence type="ECO:0000313" key="2">
    <source>
        <dbReference type="EMBL" id="TCS93764.1"/>
    </source>
</evidence>